<sequence>MNGHRDYQEVPALARETERAAHIDLPCAFVRFAGPRQVWTEAYA</sequence>
<protein>
    <submittedName>
        <fullName evidence="1">Uncharacterized protein</fullName>
    </submittedName>
</protein>
<evidence type="ECO:0000313" key="1">
    <source>
        <dbReference type="EMBL" id="AKQ65045.1"/>
    </source>
</evidence>
<dbReference type="EMBL" id="CP012109">
    <property type="protein sequence ID" value="AKQ65045.1"/>
    <property type="molecule type" value="Genomic_DNA"/>
</dbReference>
<dbReference type="AlphaFoldDB" id="A0A0H4WUR8"/>
<name>A0A0H4WUR8_9BACT</name>
<organism evidence="1 2">
    <name type="scientific">Pseudomyxococcus hansupus</name>
    <dbReference type="NCBI Taxonomy" id="1297742"/>
    <lineage>
        <taxon>Bacteria</taxon>
        <taxon>Pseudomonadati</taxon>
        <taxon>Myxococcota</taxon>
        <taxon>Myxococcia</taxon>
        <taxon>Myxococcales</taxon>
        <taxon>Cystobacterineae</taxon>
        <taxon>Myxococcaceae</taxon>
        <taxon>Pseudomyxococcus</taxon>
    </lineage>
</organism>
<dbReference type="KEGG" id="mym:A176_001957"/>
<reference evidence="1 2" key="1">
    <citation type="journal article" date="2016" name="PLoS ONE">
        <title>Complete Genome Sequence and Comparative Genomics of a Novel Myxobacterium Myxococcus hansupus.</title>
        <authorList>
            <person name="Sharma G."/>
            <person name="Narwani T."/>
            <person name="Subramanian S."/>
        </authorList>
    </citation>
    <scope>NUCLEOTIDE SEQUENCE [LARGE SCALE GENOMIC DNA]</scope>
    <source>
        <strain evidence="2">mixupus</strain>
    </source>
</reference>
<dbReference type="Proteomes" id="UP000009026">
    <property type="component" value="Chromosome"/>
</dbReference>
<proteinExistence type="predicted"/>
<accession>A0A0H4WUR8</accession>
<keyword evidence="2" id="KW-1185">Reference proteome</keyword>
<gene>
    <name evidence="1" type="ORF">A176_001957</name>
</gene>
<evidence type="ECO:0000313" key="2">
    <source>
        <dbReference type="Proteomes" id="UP000009026"/>
    </source>
</evidence>